<comment type="catalytic activity">
    <reaction evidence="2">
        <text>2 superoxide + 2 H(+) = H2O2 + O2</text>
        <dbReference type="Rhea" id="RHEA:20696"/>
        <dbReference type="ChEBI" id="CHEBI:15378"/>
        <dbReference type="ChEBI" id="CHEBI:15379"/>
        <dbReference type="ChEBI" id="CHEBI:16240"/>
        <dbReference type="ChEBI" id="CHEBI:18421"/>
        <dbReference type="EC" id="1.15.1.1"/>
    </reaction>
</comment>
<accession>A0A2Y9CKE5</accession>
<comment type="cofactor">
    <cofactor evidence="2">
        <name>Zn(2+)</name>
        <dbReference type="ChEBI" id="CHEBI:29105"/>
    </cofactor>
    <text evidence="2">Binds 1 zinc ion per subunit.</text>
</comment>
<keyword evidence="2" id="KW-0186">Copper</keyword>
<evidence type="ECO:0000313" key="5">
    <source>
        <dbReference type="EMBL" id="AWK15379.1"/>
    </source>
</evidence>
<feature type="domain" description="Superoxide dismutase copper/zinc binding" evidence="4">
    <location>
        <begin position="39"/>
        <end position="173"/>
    </location>
</feature>
<keyword evidence="2" id="KW-0862">Zinc</keyword>
<name>A0A2Y9CKE5_9GAMM</name>
<evidence type="ECO:0000259" key="4">
    <source>
        <dbReference type="Pfam" id="PF00080"/>
    </source>
</evidence>
<dbReference type="InterPro" id="IPR018152">
    <property type="entry name" value="SOD_Cu/Zn_BS"/>
</dbReference>
<dbReference type="Gene3D" id="2.60.40.200">
    <property type="entry name" value="Superoxide dismutase, copper/zinc binding domain"/>
    <property type="match status" value="1"/>
</dbReference>
<organism evidence="5 6">
    <name type="scientific">Candidatus Fukatsuia symbiotica</name>
    <dbReference type="NCBI Taxonomy" id="1878942"/>
    <lineage>
        <taxon>Bacteria</taxon>
        <taxon>Pseudomonadati</taxon>
        <taxon>Pseudomonadota</taxon>
        <taxon>Gammaproteobacteria</taxon>
        <taxon>Enterobacterales</taxon>
        <taxon>Yersiniaceae</taxon>
        <taxon>Candidatus Fukatsuia</taxon>
    </lineage>
</organism>
<proteinExistence type="inferred from homology"/>
<gene>
    <name evidence="5" type="ORF">CCS41_08030</name>
</gene>
<dbReference type="EMBL" id="CP021659">
    <property type="protein sequence ID" value="AWK15379.1"/>
    <property type="molecule type" value="Genomic_DNA"/>
</dbReference>
<sequence>MKFKKVILFSLLFSGVASASNLTVKMHEATPSGNGNYIGDITLAETSYGVIFAPDLKNLTPGIHGFHVHQNPSCQPGEKEGKAIVALQAGGHLNLNTTGGHLGPYNDQGHLGDLPGLPVNDDGMATYAVLAPRIKSLKEIENRSLMIHINGDNYSDHPQALGGGGARFACGVIANGVVQ</sequence>
<dbReference type="Pfam" id="PF00080">
    <property type="entry name" value="Sod_Cu"/>
    <property type="match status" value="1"/>
</dbReference>
<reference evidence="5 6" key="1">
    <citation type="submission" date="2017-05" db="EMBL/GenBank/DDBJ databases">
        <title>Genome sequence of Candidatus Fukatsuia symbiotica and Candidatus Hamiltonella defensa from Acyrthosiphon pisum strain 5D.</title>
        <authorList>
            <person name="Patel V.A."/>
            <person name="Chevignon G."/>
            <person name="Russell J.A."/>
            <person name="Oliver K.M."/>
        </authorList>
    </citation>
    <scope>NUCLEOTIDE SEQUENCE [LARGE SCALE GENOMIC DNA]</scope>
    <source>
        <strain evidence="5 6">5D</strain>
    </source>
</reference>
<dbReference type="AlphaFoldDB" id="A0A2Y9CKE5"/>
<keyword evidence="2" id="KW-0479">Metal-binding</keyword>
<dbReference type="CDD" id="cd00305">
    <property type="entry name" value="Cu-Zn_Superoxide_Dismutase"/>
    <property type="match status" value="1"/>
</dbReference>
<dbReference type="SUPFAM" id="SSF49329">
    <property type="entry name" value="Cu,Zn superoxide dismutase-like"/>
    <property type="match status" value="1"/>
</dbReference>
<evidence type="ECO:0000256" key="1">
    <source>
        <dbReference type="ARBA" id="ARBA00010457"/>
    </source>
</evidence>
<dbReference type="OrthoDB" id="5431326at2"/>
<dbReference type="Proteomes" id="UP000261875">
    <property type="component" value="Chromosome"/>
</dbReference>
<comment type="similarity">
    <text evidence="1 2">Belongs to the Cu-Zn superoxide dismutase family.</text>
</comment>
<evidence type="ECO:0000256" key="3">
    <source>
        <dbReference type="SAM" id="SignalP"/>
    </source>
</evidence>
<feature type="signal peptide" evidence="3">
    <location>
        <begin position="1"/>
        <end position="19"/>
    </location>
</feature>
<dbReference type="InterPro" id="IPR024134">
    <property type="entry name" value="SOD_Cu/Zn_/chaperone"/>
</dbReference>
<dbReference type="GO" id="GO:0004784">
    <property type="term" value="F:superoxide dismutase activity"/>
    <property type="evidence" value="ECO:0007669"/>
    <property type="project" value="UniProtKB-EC"/>
</dbReference>
<evidence type="ECO:0000256" key="2">
    <source>
        <dbReference type="RuleBase" id="RU000393"/>
    </source>
</evidence>
<dbReference type="PROSITE" id="PS00332">
    <property type="entry name" value="SOD_CU_ZN_2"/>
    <property type="match status" value="1"/>
</dbReference>
<dbReference type="InterPro" id="IPR001424">
    <property type="entry name" value="SOD_Cu_Zn_dom"/>
</dbReference>
<dbReference type="KEGG" id="fsm:CCS41_08030"/>
<dbReference type="RefSeq" id="WP_072549714.1">
    <property type="nucleotide sequence ID" value="NZ_CP021659.1"/>
</dbReference>
<dbReference type="InterPro" id="IPR036423">
    <property type="entry name" value="SOD-like_Cu/Zn_dom_sf"/>
</dbReference>
<keyword evidence="3" id="KW-0732">Signal</keyword>
<dbReference type="PANTHER" id="PTHR10003">
    <property type="entry name" value="SUPEROXIDE DISMUTASE CU-ZN -RELATED"/>
    <property type="match status" value="1"/>
</dbReference>
<dbReference type="GO" id="GO:0005507">
    <property type="term" value="F:copper ion binding"/>
    <property type="evidence" value="ECO:0007669"/>
    <property type="project" value="InterPro"/>
</dbReference>
<keyword evidence="6" id="KW-1185">Reference proteome</keyword>
<protein>
    <recommendedName>
        <fullName evidence="2">Superoxide dismutase [Cu-Zn]</fullName>
        <ecNumber evidence="2">1.15.1.1</ecNumber>
    </recommendedName>
</protein>
<keyword evidence="2" id="KW-0560">Oxidoreductase</keyword>
<comment type="cofactor">
    <cofactor evidence="2">
        <name>Cu cation</name>
        <dbReference type="ChEBI" id="CHEBI:23378"/>
    </cofactor>
    <text evidence="2">Binds 1 copper ion per subunit.</text>
</comment>
<comment type="function">
    <text evidence="2">Destroys radicals which are normally produced within the cells and which are toxic to biological systems.</text>
</comment>
<dbReference type="EC" id="1.15.1.1" evidence="2"/>
<dbReference type="NCBIfam" id="NF007628">
    <property type="entry name" value="PRK10290.1"/>
    <property type="match status" value="1"/>
</dbReference>
<dbReference type="STRING" id="1878942.GCA_900128755_00776"/>
<feature type="chain" id="PRO_5015985773" description="Superoxide dismutase [Cu-Zn]" evidence="3">
    <location>
        <begin position="20"/>
        <end position="179"/>
    </location>
</feature>
<evidence type="ECO:0000313" key="6">
    <source>
        <dbReference type="Proteomes" id="UP000261875"/>
    </source>
</evidence>